<organism evidence="1">
    <name type="scientific">Anguilla anguilla</name>
    <name type="common">European freshwater eel</name>
    <name type="synonym">Muraena anguilla</name>
    <dbReference type="NCBI Taxonomy" id="7936"/>
    <lineage>
        <taxon>Eukaryota</taxon>
        <taxon>Metazoa</taxon>
        <taxon>Chordata</taxon>
        <taxon>Craniata</taxon>
        <taxon>Vertebrata</taxon>
        <taxon>Euteleostomi</taxon>
        <taxon>Actinopterygii</taxon>
        <taxon>Neopterygii</taxon>
        <taxon>Teleostei</taxon>
        <taxon>Anguilliformes</taxon>
        <taxon>Anguillidae</taxon>
        <taxon>Anguilla</taxon>
    </lineage>
</organism>
<accession>A0A0E9U721</accession>
<reference evidence="1" key="1">
    <citation type="submission" date="2014-11" db="EMBL/GenBank/DDBJ databases">
        <authorList>
            <person name="Amaro Gonzalez C."/>
        </authorList>
    </citation>
    <scope>NUCLEOTIDE SEQUENCE</scope>
</reference>
<dbReference type="EMBL" id="GBXM01047045">
    <property type="protein sequence ID" value="JAH61532.1"/>
    <property type="molecule type" value="Transcribed_RNA"/>
</dbReference>
<proteinExistence type="predicted"/>
<dbReference type="EMBL" id="GBXM01055208">
    <property type="protein sequence ID" value="JAH53369.1"/>
    <property type="molecule type" value="Transcribed_RNA"/>
</dbReference>
<reference evidence="1" key="2">
    <citation type="journal article" date="2015" name="Fish Shellfish Immunol.">
        <title>Early steps in the European eel (Anguilla anguilla)-Vibrio vulnificus interaction in the gills: Role of the RtxA13 toxin.</title>
        <authorList>
            <person name="Callol A."/>
            <person name="Pajuelo D."/>
            <person name="Ebbesson L."/>
            <person name="Teles M."/>
            <person name="MacKenzie S."/>
            <person name="Amaro C."/>
        </authorList>
    </citation>
    <scope>NUCLEOTIDE SEQUENCE</scope>
</reference>
<evidence type="ECO:0000313" key="1">
    <source>
        <dbReference type="EMBL" id="JAH61532.1"/>
    </source>
</evidence>
<protein>
    <submittedName>
        <fullName evidence="1">Uncharacterized protein</fullName>
    </submittedName>
</protein>
<name>A0A0E9U721_ANGAN</name>
<sequence length="31" mass="3668">MGIILVGCRWQLTFKAIMNLYIMFIRFCATL</sequence>
<dbReference type="AlphaFoldDB" id="A0A0E9U721"/>